<dbReference type="AlphaFoldDB" id="A0AAD9G9M5"/>
<proteinExistence type="predicted"/>
<evidence type="ECO:0000313" key="2">
    <source>
        <dbReference type="Proteomes" id="UP001195914"/>
    </source>
</evidence>
<organism evidence="1 2">
    <name type="scientific">Babesia divergens</name>
    <dbReference type="NCBI Taxonomy" id="32595"/>
    <lineage>
        <taxon>Eukaryota</taxon>
        <taxon>Sar</taxon>
        <taxon>Alveolata</taxon>
        <taxon>Apicomplexa</taxon>
        <taxon>Aconoidasida</taxon>
        <taxon>Piroplasmida</taxon>
        <taxon>Babesiidae</taxon>
        <taxon>Babesia</taxon>
    </lineage>
</organism>
<dbReference type="Proteomes" id="UP001195914">
    <property type="component" value="Unassembled WGS sequence"/>
</dbReference>
<accession>A0AAD9G9M5</accession>
<feature type="non-terminal residue" evidence="1">
    <location>
        <position position="647"/>
    </location>
</feature>
<comment type="caution">
    <text evidence="1">The sequence shown here is derived from an EMBL/GenBank/DDBJ whole genome shotgun (WGS) entry which is preliminary data.</text>
</comment>
<reference evidence="1" key="1">
    <citation type="journal article" date="2014" name="Nucleic Acids Res.">
        <title>The evolutionary dynamics of variant antigen genes in Babesia reveal a history of genomic innovation underlying host-parasite interaction.</title>
        <authorList>
            <person name="Jackson A.P."/>
            <person name="Otto T.D."/>
            <person name="Darby A."/>
            <person name="Ramaprasad A."/>
            <person name="Xia D."/>
            <person name="Echaide I.E."/>
            <person name="Farber M."/>
            <person name="Gahlot S."/>
            <person name="Gamble J."/>
            <person name="Gupta D."/>
            <person name="Gupta Y."/>
            <person name="Jackson L."/>
            <person name="Malandrin L."/>
            <person name="Malas T.B."/>
            <person name="Moussa E."/>
            <person name="Nair M."/>
            <person name="Reid A.J."/>
            <person name="Sanders M."/>
            <person name="Sharma J."/>
            <person name="Tracey A."/>
            <person name="Quail M.A."/>
            <person name="Weir W."/>
            <person name="Wastling J.M."/>
            <person name="Hall N."/>
            <person name="Willadsen P."/>
            <person name="Lingelbach K."/>
            <person name="Shiels B."/>
            <person name="Tait A."/>
            <person name="Berriman M."/>
            <person name="Allred D.R."/>
            <person name="Pain A."/>
        </authorList>
    </citation>
    <scope>NUCLEOTIDE SEQUENCE</scope>
    <source>
        <strain evidence="1">1802A</strain>
    </source>
</reference>
<name>A0AAD9G9M5_BABDI</name>
<dbReference type="EMBL" id="JAHBMH010000065">
    <property type="protein sequence ID" value="KAK1934334.1"/>
    <property type="molecule type" value="Genomic_DNA"/>
</dbReference>
<gene>
    <name evidence="1" type="ORF">X943_001833</name>
</gene>
<reference evidence="1" key="2">
    <citation type="submission" date="2021-05" db="EMBL/GenBank/DDBJ databases">
        <authorList>
            <person name="Pain A."/>
        </authorList>
    </citation>
    <scope>NUCLEOTIDE SEQUENCE</scope>
    <source>
        <strain evidence="1">1802A</strain>
    </source>
</reference>
<evidence type="ECO:0000313" key="1">
    <source>
        <dbReference type="EMBL" id="KAK1934334.1"/>
    </source>
</evidence>
<sequence length="647" mass="70021">MVCCMYYTDVFVGTDNINNLKKALNAELKDFDDSNDLTQLVHGLCLFMGYPSCLCSLKVNVNESLKDISRKLKKDFKAVQSCVSILNFDLNCNSCNSKDILCKCCVIQCIKEVKKCGCLKSGGNKQKCHCDGQKVSCAKVLSGLEACLHLQCLQSDMEDICKCNDPEKCCKSGKCIQASGGSGGSCEFCQNLNAGKSVPTTGLGLSPPNPIRLAKRLEKFFGNGQPKNSCGCKGSPCTCCCLACESNKCSEACSCNTSGCSCDKVPKKPSECPRKKFCSKINSIKIAAESTERTCCKGGTECHCKVDGSGSKCNSGQCCVVSDSKGSQQGVKCMIRRLVRFFTSFDPSKPDCPKLCCEIFCVLKCCDFLKTFYGKGKKDVCWTCKSGGTKGKCKGSTLTSGKGGPCCGGNPSKCSKSNCCQGCQDCDAIKFRKALQTLQYSGPCGQELYRLLDGLLNFCSNVFWPYVDKKEVKEKIEEAKKKCDKCSQKTSGTPCTCSDCDGCKALRGHNDIMSILRHGYVSSYTYKFESYFDPPAKGTYASWNSLCPSGSKCCSNPSCSCPSSCSSSNPSSCDPSQCCPDCPQRKAAKIFLGFLPCLYYGLKILHARCKYGSGFAGWHDITMDSKGLPSSGLAKFFFAWGYGLRPL</sequence>
<keyword evidence="2" id="KW-1185">Reference proteome</keyword>
<protein>
    <submittedName>
        <fullName evidence="1">Variant erythrocyte surface antigen-1, alpha subunit</fullName>
    </submittedName>
</protein>